<organism evidence="10 11">
    <name type="scientific">Catenaria anguillulae PL171</name>
    <dbReference type="NCBI Taxonomy" id="765915"/>
    <lineage>
        <taxon>Eukaryota</taxon>
        <taxon>Fungi</taxon>
        <taxon>Fungi incertae sedis</taxon>
        <taxon>Blastocladiomycota</taxon>
        <taxon>Blastocladiomycetes</taxon>
        <taxon>Blastocladiales</taxon>
        <taxon>Catenariaceae</taxon>
        <taxon>Catenaria</taxon>
    </lineage>
</organism>
<dbReference type="InterPro" id="IPR020588">
    <property type="entry name" value="RecA_ATP-bd"/>
</dbReference>
<dbReference type="InterPro" id="IPR027417">
    <property type="entry name" value="P-loop_NTPase"/>
</dbReference>
<dbReference type="STRING" id="765915.A0A1Y2HZL5"/>
<dbReference type="PANTHER" id="PTHR46239:SF1">
    <property type="entry name" value="DNA REPAIR PROTEIN RAD51 HOMOLOG 3"/>
    <property type="match status" value="1"/>
</dbReference>
<keyword evidence="11" id="KW-1185">Reference proteome</keyword>
<dbReference type="GO" id="GO:0008821">
    <property type="term" value="F:crossover junction DNA endonuclease activity"/>
    <property type="evidence" value="ECO:0007669"/>
    <property type="project" value="TreeGrafter"/>
</dbReference>
<comment type="caution">
    <text evidence="10">The sequence shown here is derived from an EMBL/GenBank/DDBJ whole genome shotgun (WGS) entry which is preliminary data.</text>
</comment>
<evidence type="ECO:0000256" key="8">
    <source>
        <dbReference type="SAM" id="MobiDB-lite"/>
    </source>
</evidence>
<evidence type="ECO:0000313" key="10">
    <source>
        <dbReference type="EMBL" id="ORZ39939.1"/>
    </source>
</evidence>
<dbReference type="GO" id="GO:0007131">
    <property type="term" value="P:reciprocal meiotic recombination"/>
    <property type="evidence" value="ECO:0007669"/>
    <property type="project" value="TreeGrafter"/>
</dbReference>
<dbReference type="GO" id="GO:0140664">
    <property type="term" value="F:ATP-dependent DNA damage sensor activity"/>
    <property type="evidence" value="ECO:0007669"/>
    <property type="project" value="InterPro"/>
</dbReference>
<protein>
    <recommendedName>
        <fullName evidence="7">DNA repair protein RAD51 homolog 3</fullName>
    </recommendedName>
</protein>
<dbReference type="GO" id="GO:0000400">
    <property type="term" value="F:four-way junction DNA binding"/>
    <property type="evidence" value="ECO:0007669"/>
    <property type="project" value="TreeGrafter"/>
</dbReference>
<evidence type="ECO:0000256" key="6">
    <source>
        <dbReference type="ARBA" id="ARBA00023242"/>
    </source>
</evidence>
<keyword evidence="6" id="KW-0539">Nucleus</keyword>
<evidence type="ECO:0000256" key="1">
    <source>
        <dbReference type="ARBA" id="ARBA00004123"/>
    </source>
</evidence>
<dbReference type="Gene3D" id="3.40.50.300">
    <property type="entry name" value="P-loop containing nucleotide triphosphate hydrolases"/>
    <property type="match status" value="1"/>
</dbReference>
<accession>A0A1Y2HZL5</accession>
<keyword evidence="10" id="KW-0378">Hydrolase</keyword>
<keyword evidence="2" id="KW-0547">Nucleotide-binding</keyword>
<comment type="subcellular location">
    <subcellularLocation>
        <location evidence="1">Nucleus</location>
    </subcellularLocation>
</comment>
<dbReference type="AlphaFoldDB" id="A0A1Y2HZL5"/>
<keyword evidence="5" id="KW-0234">DNA repair</keyword>
<gene>
    <name evidence="10" type="ORF">BCR44DRAFT_30401</name>
</gene>
<dbReference type="Pfam" id="PF08423">
    <property type="entry name" value="Rad51"/>
    <property type="match status" value="1"/>
</dbReference>
<feature type="region of interest" description="Disordered" evidence="8">
    <location>
        <begin position="67"/>
        <end position="115"/>
    </location>
</feature>
<name>A0A1Y2HZL5_9FUNG</name>
<reference evidence="10 11" key="1">
    <citation type="submission" date="2016-07" db="EMBL/GenBank/DDBJ databases">
        <title>Pervasive Adenine N6-methylation of Active Genes in Fungi.</title>
        <authorList>
            <consortium name="DOE Joint Genome Institute"/>
            <person name="Mondo S.J."/>
            <person name="Dannebaum R.O."/>
            <person name="Kuo R.C."/>
            <person name="Labutti K."/>
            <person name="Haridas S."/>
            <person name="Kuo A."/>
            <person name="Salamov A."/>
            <person name="Ahrendt S.R."/>
            <person name="Lipzen A."/>
            <person name="Sullivan W."/>
            <person name="Andreopoulos W.B."/>
            <person name="Clum A."/>
            <person name="Lindquist E."/>
            <person name="Daum C."/>
            <person name="Ramamoorthy G.K."/>
            <person name="Gryganskyi A."/>
            <person name="Culley D."/>
            <person name="Magnuson J.K."/>
            <person name="James T.Y."/>
            <person name="O'Malley M.A."/>
            <person name="Stajich J.E."/>
            <person name="Spatafora J.W."/>
            <person name="Visel A."/>
            <person name="Grigoriev I.V."/>
        </authorList>
    </citation>
    <scope>NUCLEOTIDE SEQUENCE [LARGE SCALE GENOMIC DNA]</scope>
    <source>
        <strain evidence="10 11">PL171</strain>
    </source>
</reference>
<sequence>MRGRPLSSFGLPQPVVDALTSNSFLSPSDLLRLSPHTLAAETGLSLHDAANTLAVINSALGVTQAIDLNPRSRSNTPRSSFPSAPPTSSTASSSNSVTPPNNNVPALPPPSHNDHALSAPASFQSCLRTGCDELDALLSISSSPLTGLVPGYVYELSGVPGIGTTSICMQLCARVPLTPQFGGLGSCALYIDTESGLLADRFTDIALAAAQAACHASESPFDFATALLESIIVYRTFTLLDLIAVIDLLPTILRETPSIKLIVVDSLSFPCEGGKLEHGKTILTRLRQLAMEFGLIVVVTSKVHVFHAPKLAAQAKPAPVDGPEVLVKEAELPDHCPIGMDVWSDKAHVVACFFWELDIRFVP</sequence>
<dbReference type="GO" id="GO:0005524">
    <property type="term" value="F:ATP binding"/>
    <property type="evidence" value="ECO:0007669"/>
    <property type="project" value="UniProtKB-KW"/>
</dbReference>
<dbReference type="PROSITE" id="PS50162">
    <property type="entry name" value="RECA_2"/>
    <property type="match status" value="1"/>
</dbReference>
<evidence type="ECO:0000256" key="7">
    <source>
        <dbReference type="ARBA" id="ARBA00040674"/>
    </source>
</evidence>
<dbReference type="InterPro" id="IPR013632">
    <property type="entry name" value="Rad51_C"/>
</dbReference>
<dbReference type="Proteomes" id="UP000193411">
    <property type="component" value="Unassembled WGS sequence"/>
</dbReference>
<dbReference type="GO" id="GO:0033065">
    <property type="term" value="C:Rad51C-XRCC3 complex"/>
    <property type="evidence" value="ECO:0007669"/>
    <property type="project" value="TreeGrafter"/>
</dbReference>
<evidence type="ECO:0000256" key="3">
    <source>
        <dbReference type="ARBA" id="ARBA00022763"/>
    </source>
</evidence>
<evidence type="ECO:0000256" key="5">
    <source>
        <dbReference type="ARBA" id="ARBA00023204"/>
    </source>
</evidence>
<dbReference type="GO" id="GO:0005657">
    <property type="term" value="C:replication fork"/>
    <property type="evidence" value="ECO:0007669"/>
    <property type="project" value="TreeGrafter"/>
</dbReference>
<feature type="domain" description="RecA family profile 1" evidence="9">
    <location>
        <begin position="123"/>
        <end position="305"/>
    </location>
</feature>
<proteinExistence type="predicted"/>
<evidence type="ECO:0000313" key="11">
    <source>
        <dbReference type="Proteomes" id="UP000193411"/>
    </source>
</evidence>
<keyword evidence="4" id="KW-0067">ATP-binding</keyword>
<dbReference type="GO" id="GO:0000707">
    <property type="term" value="P:meiotic DNA recombinase assembly"/>
    <property type="evidence" value="ECO:0007669"/>
    <property type="project" value="TreeGrafter"/>
</dbReference>
<evidence type="ECO:0000256" key="2">
    <source>
        <dbReference type="ARBA" id="ARBA00022741"/>
    </source>
</evidence>
<evidence type="ECO:0000256" key="4">
    <source>
        <dbReference type="ARBA" id="ARBA00022840"/>
    </source>
</evidence>
<dbReference type="GO" id="GO:0033063">
    <property type="term" value="C:Rad51B-Rad51C-Rad51D-XRCC2 complex"/>
    <property type="evidence" value="ECO:0007669"/>
    <property type="project" value="TreeGrafter"/>
</dbReference>
<keyword evidence="3" id="KW-0227">DNA damage</keyword>
<evidence type="ECO:0000259" key="9">
    <source>
        <dbReference type="PROSITE" id="PS50162"/>
    </source>
</evidence>
<dbReference type="SUPFAM" id="SSF52540">
    <property type="entry name" value="P-loop containing nucleoside triphosphate hydrolases"/>
    <property type="match status" value="1"/>
</dbReference>
<dbReference type="PANTHER" id="PTHR46239">
    <property type="entry name" value="DNA REPAIR PROTEIN RAD51 HOMOLOG 3 RAD51C"/>
    <property type="match status" value="1"/>
</dbReference>
<dbReference type="EMBL" id="MCFL01000004">
    <property type="protein sequence ID" value="ORZ39939.1"/>
    <property type="molecule type" value="Genomic_DNA"/>
</dbReference>
<dbReference type="InterPro" id="IPR052093">
    <property type="entry name" value="HR_Repair_Mediator"/>
</dbReference>
<feature type="compositionally biased region" description="Low complexity" evidence="8">
    <location>
        <begin position="71"/>
        <end position="105"/>
    </location>
</feature>
<dbReference type="OrthoDB" id="5957327at2759"/>